<proteinExistence type="predicted"/>
<accession>A0A0W0RJC2</accession>
<dbReference type="Proteomes" id="UP000054695">
    <property type="component" value="Unassembled WGS sequence"/>
</dbReference>
<feature type="chain" id="PRO_5006910989" description="Secreted protein" evidence="1">
    <location>
        <begin position="23"/>
        <end position="135"/>
    </location>
</feature>
<dbReference type="RefSeq" id="WP_058460340.1">
    <property type="nucleotide sequence ID" value="NZ_CAAAIY010000002.1"/>
</dbReference>
<dbReference type="NCBIfam" id="NF042415">
    <property type="entry name" value="STY0301_fam"/>
    <property type="match status" value="1"/>
</dbReference>
<keyword evidence="3" id="KW-1185">Reference proteome</keyword>
<dbReference type="AlphaFoldDB" id="A0A0W0RJC2"/>
<evidence type="ECO:0000313" key="3">
    <source>
        <dbReference type="Proteomes" id="UP000054695"/>
    </source>
</evidence>
<dbReference type="EMBL" id="LNXU01000032">
    <property type="protein sequence ID" value="KTC71174.1"/>
    <property type="molecule type" value="Genomic_DNA"/>
</dbReference>
<dbReference type="STRING" id="447.Lboz_2751"/>
<comment type="caution">
    <text evidence="2">The sequence shown here is derived from an EMBL/GenBank/DDBJ whole genome shotgun (WGS) entry which is preliminary data.</text>
</comment>
<keyword evidence="1" id="KW-0732">Signal</keyword>
<dbReference type="InterPro" id="IPR049973">
    <property type="entry name" value="STY0301-like"/>
</dbReference>
<feature type="signal peptide" evidence="1">
    <location>
        <begin position="1"/>
        <end position="22"/>
    </location>
</feature>
<reference evidence="2 3" key="1">
    <citation type="submission" date="2015-11" db="EMBL/GenBank/DDBJ databases">
        <title>Genomic analysis of 38 Legionella species identifies large and diverse effector repertoires.</title>
        <authorList>
            <person name="Burstein D."/>
            <person name="Amaro F."/>
            <person name="Zusman T."/>
            <person name="Lifshitz Z."/>
            <person name="Cohen O."/>
            <person name="Gilbert J.A."/>
            <person name="Pupko T."/>
            <person name="Shuman H.A."/>
            <person name="Segal G."/>
        </authorList>
    </citation>
    <scope>NUCLEOTIDE SEQUENCE [LARGE SCALE GENOMIC DNA]</scope>
    <source>
        <strain evidence="2 3">WIGA</strain>
    </source>
</reference>
<organism evidence="2 3">
    <name type="scientific">Legionella bozemanae</name>
    <name type="common">Fluoribacter bozemanae</name>
    <dbReference type="NCBI Taxonomy" id="447"/>
    <lineage>
        <taxon>Bacteria</taxon>
        <taxon>Pseudomonadati</taxon>
        <taxon>Pseudomonadota</taxon>
        <taxon>Gammaproteobacteria</taxon>
        <taxon>Legionellales</taxon>
        <taxon>Legionellaceae</taxon>
        <taxon>Legionella</taxon>
    </lineage>
</organism>
<name>A0A0W0RJC2_LEGBO</name>
<protein>
    <recommendedName>
        <fullName evidence="4">Secreted protein</fullName>
    </recommendedName>
</protein>
<evidence type="ECO:0000313" key="2">
    <source>
        <dbReference type="EMBL" id="KTC71174.1"/>
    </source>
</evidence>
<dbReference type="OrthoDB" id="8756528at2"/>
<sequence>MRVPVCINFVYGLVFLYHPAYAATIQCPTVIQTNQSLQHEINDWNVFTDELNGIHQFERITFYSGHPKENASLTPDHERSKVKKLTWTFGKQETWVACDYTHTKIQLIRKLPDGTKSCTVTYNKDFSKVTAINCI</sequence>
<gene>
    <name evidence="2" type="ORF">Lboz_2751</name>
</gene>
<dbReference type="PATRIC" id="fig|447.4.peg.2929"/>
<evidence type="ECO:0008006" key="4">
    <source>
        <dbReference type="Google" id="ProtNLM"/>
    </source>
</evidence>
<evidence type="ECO:0000256" key="1">
    <source>
        <dbReference type="SAM" id="SignalP"/>
    </source>
</evidence>